<gene>
    <name evidence="2" type="ORF">SDC9_60984</name>
</gene>
<protein>
    <submittedName>
        <fullName evidence="2">Uncharacterized protein</fullName>
    </submittedName>
</protein>
<evidence type="ECO:0000313" key="2">
    <source>
        <dbReference type="EMBL" id="MPM14620.1"/>
    </source>
</evidence>
<reference evidence="2" key="1">
    <citation type="submission" date="2019-08" db="EMBL/GenBank/DDBJ databases">
        <authorList>
            <person name="Kucharzyk K."/>
            <person name="Murdoch R.W."/>
            <person name="Higgins S."/>
            <person name="Loffler F."/>
        </authorList>
    </citation>
    <scope>NUCLEOTIDE SEQUENCE</scope>
</reference>
<dbReference type="EMBL" id="VSSQ01002309">
    <property type="protein sequence ID" value="MPM14620.1"/>
    <property type="molecule type" value="Genomic_DNA"/>
</dbReference>
<comment type="caution">
    <text evidence="2">The sequence shown here is derived from an EMBL/GenBank/DDBJ whole genome shotgun (WGS) entry which is preliminary data.</text>
</comment>
<feature type="region of interest" description="Disordered" evidence="1">
    <location>
        <begin position="1"/>
        <end position="20"/>
    </location>
</feature>
<proteinExistence type="predicted"/>
<organism evidence="2">
    <name type="scientific">bioreactor metagenome</name>
    <dbReference type="NCBI Taxonomy" id="1076179"/>
    <lineage>
        <taxon>unclassified sequences</taxon>
        <taxon>metagenomes</taxon>
        <taxon>ecological metagenomes</taxon>
    </lineage>
</organism>
<sequence>MRIAEGAEISGATAPAAHGSTINTASSSAKRLFFTAIPPSENFFAPFFRGRFSPMQNDIELVGAGKPRGSLPAPIK</sequence>
<dbReference type="AlphaFoldDB" id="A0A644XEG7"/>
<accession>A0A644XEG7</accession>
<name>A0A644XEG7_9ZZZZ</name>
<evidence type="ECO:0000256" key="1">
    <source>
        <dbReference type="SAM" id="MobiDB-lite"/>
    </source>
</evidence>